<evidence type="ECO:0000313" key="9">
    <source>
        <dbReference type="EMBL" id="RKS43127.1"/>
    </source>
</evidence>
<accession>A0A1I5LHK5</accession>
<dbReference type="RefSeq" id="WP_074991081.1">
    <property type="nucleotide sequence ID" value="NZ_CP044425.1"/>
</dbReference>
<keyword evidence="4 6" id="KW-1133">Transmembrane helix</keyword>
<feature type="transmembrane region" description="Helical" evidence="6">
    <location>
        <begin position="68"/>
        <end position="89"/>
    </location>
</feature>
<feature type="transmembrane region" description="Helical" evidence="6">
    <location>
        <begin position="146"/>
        <end position="166"/>
    </location>
</feature>
<protein>
    <submittedName>
        <fullName evidence="7">LysE family translocator</fullName>
    </submittedName>
    <submittedName>
        <fullName evidence="8">LysE family transporter</fullName>
    </submittedName>
    <submittedName>
        <fullName evidence="9">Threonine/homoserine/homoserine lactone efflux protein</fullName>
    </submittedName>
</protein>
<evidence type="ECO:0000313" key="11">
    <source>
        <dbReference type="Proteomes" id="UP000326453"/>
    </source>
</evidence>
<dbReference type="GO" id="GO:0015171">
    <property type="term" value="F:amino acid transmembrane transporter activity"/>
    <property type="evidence" value="ECO:0007669"/>
    <property type="project" value="TreeGrafter"/>
</dbReference>
<dbReference type="AlphaFoldDB" id="A0A1I5LHK5"/>
<name>A0A1I5LHK5_PARPN</name>
<feature type="transmembrane region" description="Helical" evidence="6">
    <location>
        <begin position="178"/>
        <end position="196"/>
    </location>
</feature>
<keyword evidence="2" id="KW-1003">Cell membrane</keyword>
<evidence type="ECO:0000313" key="10">
    <source>
        <dbReference type="Proteomes" id="UP000273626"/>
    </source>
</evidence>
<geneLocation type="plasmid" evidence="11">
    <name>ppan2</name>
</geneLocation>
<dbReference type="EMBL" id="CP044425">
    <property type="protein sequence ID" value="QFG36293.1"/>
    <property type="molecule type" value="Genomic_DNA"/>
</dbReference>
<evidence type="ECO:0000256" key="6">
    <source>
        <dbReference type="SAM" id="Phobius"/>
    </source>
</evidence>
<dbReference type="GO" id="GO:0005886">
    <property type="term" value="C:plasma membrane"/>
    <property type="evidence" value="ECO:0007669"/>
    <property type="project" value="UniProtKB-SubCell"/>
</dbReference>
<reference evidence="9 10" key="1">
    <citation type="submission" date="2018-10" db="EMBL/GenBank/DDBJ databases">
        <title>Genomic Encyclopedia of Archaeal and Bacterial Type Strains, Phase II (KMG-II): from individual species to whole genera.</title>
        <authorList>
            <person name="Goeker M."/>
        </authorList>
    </citation>
    <scope>NUCLEOTIDE SEQUENCE [LARGE SCALE GENOMIC DNA]</scope>
    <source>
        <strain evidence="10">ATCC 35512 / DSM 2944 / CIP 106514 / LMD 82.5 / NBRC 102493 / NCCB 82005 / GB17</strain>
        <strain evidence="9">DSM 2944</strain>
    </source>
</reference>
<dbReference type="EMBL" id="CP058691">
    <property type="protein sequence ID" value="QLH16577.1"/>
    <property type="molecule type" value="Genomic_DNA"/>
</dbReference>
<evidence type="ECO:0000256" key="5">
    <source>
        <dbReference type="ARBA" id="ARBA00023136"/>
    </source>
</evidence>
<dbReference type="Proteomes" id="UP000326453">
    <property type="component" value="Plasmid pPAN2"/>
</dbReference>
<dbReference type="EMBL" id="RBLI01000003">
    <property type="protein sequence ID" value="RKS43127.1"/>
    <property type="molecule type" value="Genomic_DNA"/>
</dbReference>
<sequence>MAEPQALLAIAGFALAASATPGPVNIIGAMIGARFGPRRALGFVSGATAGFLMLLLGFGAGLLAGTGWILALSRPMTLAGAAYLLWLAWRLLRGDGRVEWSGPAATAAPGFWSGVLVQGLNPKAWLAVLSSLSTFVMPLADPATGLAAFAALFGAICWLSLAAWAWGGARVGQGRLRAFNRGMALVLALSVAWMLARAFS</sequence>
<keyword evidence="10" id="KW-1185">Reference proteome</keyword>
<geneLocation type="plasmid" evidence="7">
    <name>pPAN2</name>
</geneLocation>
<evidence type="ECO:0000256" key="2">
    <source>
        <dbReference type="ARBA" id="ARBA00022475"/>
    </source>
</evidence>
<organism evidence="8 12">
    <name type="scientific">Paracoccus pantotrophus</name>
    <name type="common">Thiosphaera pantotropha</name>
    <dbReference type="NCBI Taxonomy" id="82367"/>
    <lineage>
        <taxon>Bacteria</taxon>
        <taxon>Pseudomonadati</taxon>
        <taxon>Pseudomonadota</taxon>
        <taxon>Alphaproteobacteria</taxon>
        <taxon>Rhodobacterales</taxon>
        <taxon>Paracoccaceae</taxon>
        <taxon>Paracoccus</taxon>
    </lineage>
</organism>
<dbReference type="Proteomes" id="UP000509322">
    <property type="component" value="Plasmid unnamed1"/>
</dbReference>
<dbReference type="PANTHER" id="PTHR30086">
    <property type="entry name" value="ARGININE EXPORTER PROTEIN ARGO"/>
    <property type="match status" value="1"/>
</dbReference>
<reference evidence="7 11" key="2">
    <citation type="submission" date="2019-01" db="EMBL/GenBank/DDBJ databases">
        <title>Complete Genome Sequence and Annotation of the Paracoccus pantotrophus type strain DSM 2944.</title>
        <authorList>
            <person name="Bockwoldt J.A."/>
            <person name="Zimmermann M."/>
            <person name="Tiso T."/>
            <person name="Blank L.M."/>
        </authorList>
    </citation>
    <scope>NUCLEOTIDE SEQUENCE [LARGE SCALE GENOMIC DNA]</scope>
    <source>
        <strain evidence="7 11">DSM 2944</strain>
        <plasmid evidence="11">ppan2</plasmid>
        <plasmid evidence="7">pPAN2</plasmid>
    </source>
</reference>
<proteinExistence type="predicted"/>
<keyword evidence="3 6" id="KW-0812">Transmembrane</keyword>
<reference evidence="8 12" key="3">
    <citation type="submission" date="2020-07" db="EMBL/GenBank/DDBJ databases">
        <title>The complete genome of Paracoccus pantotrophus ACCC 10489.</title>
        <authorList>
            <person name="Si Y."/>
        </authorList>
    </citation>
    <scope>NUCLEOTIDE SEQUENCE [LARGE SCALE GENOMIC DNA]</scope>
    <source>
        <strain evidence="8 12">ACCC10489</strain>
        <plasmid evidence="8 12">unnamed1</plasmid>
    </source>
</reference>
<evidence type="ECO:0000256" key="4">
    <source>
        <dbReference type="ARBA" id="ARBA00022989"/>
    </source>
</evidence>
<evidence type="ECO:0000313" key="7">
    <source>
        <dbReference type="EMBL" id="QFG36293.1"/>
    </source>
</evidence>
<comment type="subcellular location">
    <subcellularLocation>
        <location evidence="1">Cell membrane</location>
        <topology evidence="1">Multi-pass membrane protein</topology>
    </subcellularLocation>
</comment>
<dbReference type="KEGG" id="ppan:ESD82_08710"/>
<gene>
    <name evidence="9" type="ORF">BDE18_4074</name>
    <name evidence="7" type="ORF">ESD82_08710</name>
    <name evidence="8" type="ORF">HYQ43_20300</name>
</gene>
<evidence type="ECO:0000313" key="8">
    <source>
        <dbReference type="EMBL" id="QLH16577.1"/>
    </source>
</evidence>
<evidence type="ECO:0000313" key="12">
    <source>
        <dbReference type="Proteomes" id="UP000509322"/>
    </source>
</evidence>
<dbReference type="OrthoDB" id="9812084at2"/>
<feature type="transmembrane region" description="Helical" evidence="6">
    <location>
        <begin position="6"/>
        <end position="28"/>
    </location>
</feature>
<feature type="transmembrane region" description="Helical" evidence="6">
    <location>
        <begin position="40"/>
        <end position="62"/>
    </location>
</feature>
<dbReference type="GeneID" id="51370644"/>
<geneLocation type="plasmid" evidence="8 12">
    <name>unnamed1</name>
</geneLocation>
<dbReference type="Proteomes" id="UP000273626">
    <property type="component" value="Unassembled WGS sequence"/>
</dbReference>
<dbReference type="Pfam" id="PF01810">
    <property type="entry name" value="LysE"/>
    <property type="match status" value="1"/>
</dbReference>
<keyword evidence="8" id="KW-0614">Plasmid</keyword>
<dbReference type="PANTHER" id="PTHR30086:SF20">
    <property type="entry name" value="ARGININE EXPORTER PROTEIN ARGO-RELATED"/>
    <property type="match status" value="1"/>
</dbReference>
<keyword evidence="5 6" id="KW-0472">Membrane</keyword>
<evidence type="ECO:0000256" key="1">
    <source>
        <dbReference type="ARBA" id="ARBA00004651"/>
    </source>
</evidence>
<dbReference type="InterPro" id="IPR001123">
    <property type="entry name" value="LeuE-type"/>
</dbReference>
<evidence type="ECO:0000256" key="3">
    <source>
        <dbReference type="ARBA" id="ARBA00022692"/>
    </source>
</evidence>
<dbReference type="GO" id="GO:0033228">
    <property type="term" value="P:cysteine export across plasma membrane"/>
    <property type="evidence" value="ECO:0007669"/>
    <property type="project" value="TreeGrafter"/>
</dbReference>